<dbReference type="EMBL" id="JACNJH010000073">
    <property type="protein sequence ID" value="MBC8360188.1"/>
    <property type="molecule type" value="Genomic_DNA"/>
</dbReference>
<dbReference type="Pfam" id="PF20157">
    <property type="entry name" value="Maf_flag10_N"/>
    <property type="match status" value="1"/>
</dbReference>
<dbReference type="InterPro" id="IPR045376">
    <property type="entry name" value="Maf_N"/>
</dbReference>
<evidence type="ECO:0000313" key="2">
    <source>
        <dbReference type="EMBL" id="MBC8360188.1"/>
    </source>
</evidence>
<evidence type="ECO:0000313" key="3">
    <source>
        <dbReference type="Proteomes" id="UP000603434"/>
    </source>
</evidence>
<accession>A0A8J6TL41</accession>
<dbReference type="Proteomes" id="UP000603434">
    <property type="component" value="Unassembled WGS sequence"/>
</dbReference>
<sequence length="209" mass="23788">MRCLENRSQILAKRLSAIRPDPCLELTAAESGDWTAKKHFPNEAHRFIHSRIDPKKEAKLWLQSQDLIMPCLVILGVGLGYQVFELFKNCRSPEHAYLIEADEGLFRLALTVYDFSSLIQNTRVHFIVGEPFSVVAKRLLTSLIQSFSCHLVSGAVSSCPDRYTPVRKLVEKHLYALRLREKNGETSTRGQRLAVVQGVEHLLNQMRTT</sequence>
<proteinExistence type="predicted"/>
<gene>
    <name evidence="2" type="ORF">H8E23_02155</name>
</gene>
<organism evidence="2 3">
    <name type="scientific">Candidatus Desulfatibia profunda</name>
    <dbReference type="NCBI Taxonomy" id="2841695"/>
    <lineage>
        <taxon>Bacteria</taxon>
        <taxon>Pseudomonadati</taxon>
        <taxon>Thermodesulfobacteriota</taxon>
        <taxon>Desulfobacteria</taxon>
        <taxon>Desulfobacterales</taxon>
        <taxon>Desulfobacterales incertae sedis</taxon>
        <taxon>Candidatus Desulfatibia</taxon>
    </lineage>
</organism>
<reference evidence="2 3" key="1">
    <citation type="submission" date="2020-08" db="EMBL/GenBank/DDBJ databases">
        <title>Bridging the membrane lipid divide: bacteria of the FCB group superphylum have the potential to synthesize archaeal ether lipids.</title>
        <authorList>
            <person name="Villanueva L."/>
            <person name="Von Meijenfeldt F.A.B."/>
            <person name="Westbye A.B."/>
            <person name="Yadav S."/>
            <person name="Hopmans E.C."/>
            <person name="Dutilh B.E."/>
            <person name="Sinninghe Damste J.S."/>
        </authorList>
    </citation>
    <scope>NUCLEOTIDE SEQUENCE [LARGE SCALE GENOMIC DNA]</scope>
    <source>
        <strain evidence="2">NIOZ-UU30</strain>
    </source>
</reference>
<feature type="domain" description="Glycosyltransferase Maf N-terminal" evidence="1">
    <location>
        <begin position="44"/>
        <end position="139"/>
    </location>
</feature>
<dbReference type="AlphaFoldDB" id="A0A8J6TL41"/>
<name>A0A8J6TL41_9BACT</name>
<protein>
    <submittedName>
        <fullName evidence="2">Motility associated factor glycosyltransferase family protein</fullName>
    </submittedName>
</protein>
<evidence type="ECO:0000259" key="1">
    <source>
        <dbReference type="Pfam" id="PF20157"/>
    </source>
</evidence>
<comment type="caution">
    <text evidence="2">The sequence shown here is derived from an EMBL/GenBank/DDBJ whole genome shotgun (WGS) entry which is preliminary data.</text>
</comment>